<accession>A0A2W7TTC1</accession>
<reference evidence="2 3" key="1">
    <citation type="submission" date="2018-06" db="EMBL/GenBank/DDBJ databases">
        <title>Flavobacterium sp IMCC34762, genome.</title>
        <authorList>
            <person name="Joung Y."/>
            <person name="Cho J."/>
            <person name="Song J."/>
        </authorList>
    </citation>
    <scope>NUCLEOTIDE SEQUENCE [LARGE SCALE GENOMIC DNA]</scope>
    <source>
        <strain evidence="2 3">IMCC34762</strain>
    </source>
</reference>
<keyword evidence="1" id="KW-1133">Transmembrane helix</keyword>
<dbReference type="SUPFAM" id="SSF54909">
    <property type="entry name" value="Dimeric alpha+beta barrel"/>
    <property type="match status" value="1"/>
</dbReference>
<gene>
    <name evidence="2" type="ORF">DOS84_10490</name>
</gene>
<comment type="caution">
    <text evidence="2">The sequence shown here is derived from an EMBL/GenBank/DDBJ whole genome shotgun (WGS) entry which is preliminary data.</text>
</comment>
<proteinExistence type="predicted"/>
<dbReference type="Proteomes" id="UP000249177">
    <property type="component" value="Unassembled WGS sequence"/>
</dbReference>
<keyword evidence="3" id="KW-1185">Reference proteome</keyword>
<dbReference type="PANTHER" id="PTHR40057:SF1">
    <property type="entry name" value="SLR1162 PROTEIN"/>
    <property type="match status" value="1"/>
</dbReference>
<dbReference type="InterPro" id="IPR038762">
    <property type="entry name" value="ABM_predict"/>
</dbReference>
<keyword evidence="2" id="KW-0560">Oxidoreductase</keyword>
<sequence length="183" mass="21893">MENQGATVVITHNVLVGKEQEYENWLNEISPISKKSTGFLDWQIIRPIPNLTYTFTVILRFDTIENLKNWMESKDRKKLIEKALPFFSKEDKFYIKSGLDFLFLSENENVKIPVRWKQYLVTWSAIFPLATFIPMLVLPIMRNFAFLQNRYIESFFVSGIIVFIMVYLLMPRYTRLIKKWLYK</sequence>
<dbReference type="InterPro" id="IPR011008">
    <property type="entry name" value="Dimeric_a/b-barrel"/>
</dbReference>
<feature type="transmembrane region" description="Helical" evidence="1">
    <location>
        <begin position="152"/>
        <end position="170"/>
    </location>
</feature>
<dbReference type="OrthoDB" id="1494254at2"/>
<evidence type="ECO:0000313" key="2">
    <source>
        <dbReference type="EMBL" id="PZX93288.1"/>
    </source>
</evidence>
<feature type="transmembrane region" description="Helical" evidence="1">
    <location>
        <begin position="119"/>
        <end position="140"/>
    </location>
</feature>
<dbReference type="PANTHER" id="PTHR40057">
    <property type="entry name" value="SLR1162 PROTEIN"/>
    <property type="match status" value="1"/>
</dbReference>
<evidence type="ECO:0000256" key="1">
    <source>
        <dbReference type="SAM" id="Phobius"/>
    </source>
</evidence>
<dbReference type="Gene3D" id="3.30.70.100">
    <property type="match status" value="1"/>
</dbReference>
<evidence type="ECO:0000313" key="3">
    <source>
        <dbReference type="Proteomes" id="UP000249177"/>
    </source>
</evidence>
<protein>
    <submittedName>
        <fullName evidence="2">Antibiotic biosynthesis monooxygenase</fullName>
    </submittedName>
</protein>
<keyword evidence="1" id="KW-0472">Membrane</keyword>
<keyword evidence="2" id="KW-0503">Monooxygenase</keyword>
<keyword evidence="1" id="KW-0812">Transmembrane</keyword>
<name>A0A2W7TTC1_9FLAO</name>
<dbReference type="EMBL" id="QKXH01000006">
    <property type="protein sequence ID" value="PZX93288.1"/>
    <property type="molecule type" value="Genomic_DNA"/>
</dbReference>
<dbReference type="AlphaFoldDB" id="A0A2W7TTC1"/>
<dbReference type="RefSeq" id="WP_111410078.1">
    <property type="nucleotide sequence ID" value="NZ_QKXH01000006.1"/>
</dbReference>
<organism evidence="2 3">
    <name type="scientific">Flavobacterium aquariorum</name>
    <dbReference type="NCBI Taxonomy" id="2217670"/>
    <lineage>
        <taxon>Bacteria</taxon>
        <taxon>Pseudomonadati</taxon>
        <taxon>Bacteroidota</taxon>
        <taxon>Flavobacteriia</taxon>
        <taxon>Flavobacteriales</taxon>
        <taxon>Flavobacteriaceae</taxon>
        <taxon>Flavobacterium</taxon>
    </lineage>
</organism>
<dbReference type="GO" id="GO:0004497">
    <property type="term" value="F:monooxygenase activity"/>
    <property type="evidence" value="ECO:0007669"/>
    <property type="project" value="UniProtKB-KW"/>
</dbReference>